<evidence type="ECO:0000313" key="2">
    <source>
        <dbReference type="Proteomes" id="UP001163046"/>
    </source>
</evidence>
<evidence type="ECO:0000313" key="1">
    <source>
        <dbReference type="EMBL" id="KAJ7380572.1"/>
    </source>
</evidence>
<name>A0A9W9ZFC6_9CNID</name>
<keyword evidence="2" id="KW-1185">Reference proteome</keyword>
<accession>A0A9W9ZFC6</accession>
<reference evidence="1" key="1">
    <citation type="submission" date="2023-01" db="EMBL/GenBank/DDBJ databases">
        <title>Genome assembly of the deep-sea coral Lophelia pertusa.</title>
        <authorList>
            <person name="Herrera S."/>
            <person name="Cordes E."/>
        </authorList>
    </citation>
    <scope>NUCLEOTIDE SEQUENCE</scope>
    <source>
        <strain evidence="1">USNM1676648</strain>
        <tissue evidence="1">Polyp</tissue>
    </source>
</reference>
<dbReference type="AlphaFoldDB" id="A0A9W9ZFC6"/>
<comment type="caution">
    <text evidence="1">The sequence shown here is derived from an EMBL/GenBank/DDBJ whole genome shotgun (WGS) entry which is preliminary data.</text>
</comment>
<organism evidence="1 2">
    <name type="scientific">Desmophyllum pertusum</name>
    <dbReference type="NCBI Taxonomy" id="174260"/>
    <lineage>
        <taxon>Eukaryota</taxon>
        <taxon>Metazoa</taxon>
        <taxon>Cnidaria</taxon>
        <taxon>Anthozoa</taxon>
        <taxon>Hexacorallia</taxon>
        <taxon>Scleractinia</taxon>
        <taxon>Caryophylliina</taxon>
        <taxon>Caryophylliidae</taxon>
        <taxon>Desmophyllum</taxon>
    </lineage>
</organism>
<sequence>MLGAENGELSAAQHCSRKCEFTEGQEYQGGKSTASNDGLWTTLVGSASKSVMKTYLSHSQVCLNGVIPSIVNGKIEEYESSKANQIRSMRVLYEGGLISKRKYTCIRNSSDVANESGEKVKSTTTEIMKGYHIPKIVSYKTLMAHIKSIDIGEVVDLETFATGH</sequence>
<protein>
    <submittedName>
        <fullName evidence="1">Uncharacterized protein</fullName>
    </submittedName>
</protein>
<dbReference type="EMBL" id="MU826353">
    <property type="protein sequence ID" value="KAJ7380572.1"/>
    <property type="molecule type" value="Genomic_DNA"/>
</dbReference>
<proteinExistence type="predicted"/>
<gene>
    <name evidence="1" type="ORF">OS493_009039</name>
</gene>
<dbReference type="OrthoDB" id="5989808at2759"/>
<dbReference type="Proteomes" id="UP001163046">
    <property type="component" value="Unassembled WGS sequence"/>
</dbReference>